<dbReference type="RefSeq" id="WP_224005769.1">
    <property type="nucleotide sequence ID" value="NZ_CAJZAF010000026.1"/>
</dbReference>
<gene>
    <name evidence="4" type="ORF">LMG23994_04378</name>
</gene>
<feature type="transmembrane region" description="Helical" evidence="1">
    <location>
        <begin position="631"/>
        <end position="652"/>
    </location>
</feature>
<evidence type="ECO:0008006" key="6">
    <source>
        <dbReference type="Google" id="ProtNLM"/>
    </source>
</evidence>
<feature type="domain" description="DUF7654" evidence="2">
    <location>
        <begin position="707"/>
        <end position="850"/>
    </location>
</feature>
<dbReference type="EMBL" id="CAJZAF010000026">
    <property type="protein sequence ID" value="CAG9180237.1"/>
    <property type="molecule type" value="Genomic_DNA"/>
</dbReference>
<keyword evidence="1" id="KW-1133">Transmembrane helix</keyword>
<evidence type="ECO:0000259" key="3">
    <source>
        <dbReference type="Pfam" id="PF24677"/>
    </source>
</evidence>
<comment type="caution">
    <text evidence="4">The sequence shown here is derived from an EMBL/GenBank/DDBJ whole genome shotgun (WGS) entry which is preliminary data.</text>
</comment>
<feature type="transmembrane region" description="Helical" evidence="1">
    <location>
        <begin position="659"/>
        <end position="676"/>
    </location>
</feature>
<feature type="domain" description="DUF7657" evidence="3">
    <location>
        <begin position="220"/>
        <end position="615"/>
    </location>
</feature>
<dbReference type="Pfam" id="PF24677">
    <property type="entry name" value="DUF7657"/>
    <property type="match status" value="1"/>
</dbReference>
<feature type="transmembrane region" description="Helical" evidence="1">
    <location>
        <begin position="431"/>
        <end position="449"/>
    </location>
</feature>
<reference evidence="4 5" key="1">
    <citation type="submission" date="2021-08" db="EMBL/GenBank/DDBJ databases">
        <authorList>
            <person name="Peeters C."/>
        </authorList>
    </citation>
    <scope>NUCLEOTIDE SEQUENCE [LARGE SCALE GENOMIC DNA]</scope>
    <source>
        <strain evidence="4 5">LMG 23994</strain>
    </source>
</reference>
<name>A0ABM8XJ75_9BURK</name>
<protein>
    <recommendedName>
        <fullName evidence="6">Glycosyltransferase RgtA/B/C/D-like domain-containing protein</fullName>
    </recommendedName>
</protein>
<feature type="transmembrane region" description="Helical" evidence="1">
    <location>
        <begin position="220"/>
        <end position="239"/>
    </location>
</feature>
<feature type="transmembrane region" description="Helical" evidence="1">
    <location>
        <begin position="358"/>
        <end position="377"/>
    </location>
</feature>
<keyword evidence="5" id="KW-1185">Reference proteome</keyword>
<dbReference type="InterPro" id="IPR056071">
    <property type="entry name" value="DUF7654"/>
</dbReference>
<evidence type="ECO:0000313" key="5">
    <source>
        <dbReference type="Proteomes" id="UP000701702"/>
    </source>
</evidence>
<dbReference type="Proteomes" id="UP000701702">
    <property type="component" value="Unassembled WGS sequence"/>
</dbReference>
<proteinExistence type="predicted"/>
<keyword evidence="1" id="KW-0472">Membrane</keyword>
<evidence type="ECO:0000256" key="1">
    <source>
        <dbReference type="SAM" id="Phobius"/>
    </source>
</evidence>
<feature type="transmembrane region" description="Helical" evidence="1">
    <location>
        <begin position="383"/>
        <end position="399"/>
    </location>
</feature>
<feature type="transmembrane region" description="Helical" evidence="1">
    <location>
        <begin position="461"/>
        <end position="480"/>
    </location>
</feature>
<feature type="transmembrane region" description="Helical" evidence="1">
    <location>
        <begin position="406"/>
        <end position="425"/>
    </location>
</feature>
<feature type="transmembrane region" description="Helical" evidence="1">
    <location>
        <begin position="500"/>
        <end position="520"/>
    </location>
</feature>
<dbReference type="InterPro" id="IPR056074">
    <property type="entry name" value="DUF7657"/>
</dbReference>
<keyword evidence="1" id="KW-0812">Transmembrane</keyword>
<feature type="transmembrane region" description="Helical" evidence="1">
    <location>
        <begin position="333"/>
        <end position="351"/>
    </location>
</feature>
<feature type="transmembrane region" description="Helical" evidence="1">
    <location>
        <begin position="682"/>
        <end position="701"/>
    </location>
</feature>
<feature type="transmembrane region" description="Helical" evidence="1">
    <location>
        <begin position="153"/>
        <end position="177"/>
    </location>
</feature>
<feature type="transmembrane region" description="Helical" evidence="1">
    <location>
        <begin position="566"/>
        <end position="586"/>
    </location>
</feature>
<sequence length="852" mass="93754">MAVAIGLLVASSAWFKTGEQGVSVTLQMRVQTDANGELFVNTGSGYSPANSIRFQLQPDGVLHTYTINLPDVTPVAIRVDPGSAAGPVEVRSIEVRGVGLRRFYRVDGLERSIRSLHDLDKLPVQGQMVRLLANGADPYFELSVPYLGPTPGLLVRGLFTAMAAGGTTVFAYLLALLVGQAVRLAQRCISVHPFVISFFGRTANWCSDGRLIRLDYRAGIFLWFMAIVFLVMVGGKLHLSSIGMWNTYVPQANVQAAEVWGQARAIRSDEWVVQTPFMLSQAQNGFPIENQSLGAPGVPLIASVPVKSLIGYVQPRFWGFYLLDVERGFSYLWAYRLVGMVVLFFFAFNVLTRGDFWLSLLGTLWVYLSSFNQWWLGTNLPDMLIAFAAIIISGCFVFFGKTKRNILIGGGALVTSAISFAAALYPAFLVPLFWLGVFLFLGFLADRTYRAYFTDRYSLRLVVAGAALALVGVFVVWWLWKARVVLNLVAHSEYPGDRSNVVWGTVGLLRVFSGFYDFFYLEHRFPKALGNVCEASNFILLFPIVGVCIIWRAVCHRKVNGPMMALLLFCCSMITWAVFGFPAWLAKATLMSMSPPERSFIGLGLGSIFLAVAYMGGAATERRAAVGPGRMFALFAGGALLVFWLGILFNLIDGEFYSLKRVAFIAVIGGVLVYAICSRDKIAFSYAIVFLIAPGVAVNPLSRGLDAIYKKDLAQRIAKHGVADQGKQWVVVGGITSPQFFKAAGASVWNGVRFISETQTFIPLDPQGKSSKIWNRYAHIIIEPNFELSSPVFELVQTDVVKIRLNLCGKELKSMGVTNVAVLGQKIPDSAECLDELAGGPVDGFWLYELRQ</sequence>
<feature type="transmembrane region" description="Helical" evidence="1">
    <location>
        <begin position="598"/>
        <end position="619"/>
    </location>
</feature>
<organism evidence="4 5">
    <name type="scientific">Cupriavidus pinatubonensis</name>
    <dbReference type="NCBI Taxonomy" id="248026"/>
    <lineage>
        <taxon>Bacteria</taxon>
        <taxon>Pseudomonadati</taxon>
        <taxon>Pseudomonadota</taxon>
        <taxon>Betaproteobacteria</taxon>
        <taxon>Burkholderiales</taxon>
        <taxon>Burkholderiaceae</taxon>
        <taxon>Cupriavidus</taxon>
    </lineage>
</organism>
<accession>A0ABM8XJ75</accession>
<dbReference type="Pfam" id="PF24672">
    <property type="entry name" value="DUF7654"/>
    <property type="match status" value="1"/>
</dbReference>
<evidence type="ECO:0000313" key="4">
    <source>
        <dbReference type="EMBL" id="CAG9180237.1"/>
    </source>
</evidence>
<feature type="transmembrane region" description="Helical" evidence="1">
    <location>
        <begin position="532"/>
        <end position="554"/>
    </location>
</feature>
<evidence type="ECO:0000259" key="2">
    <source>
        <dbReference type="Pfam" id="PF24672"/>
    </source>
</evidence>